<protein>
    <recommendedName>
        <fullName evidence="5">Carboxylic ester hydrolase</fullName>
        <ecNumber evidence="5">3.1.1.-</ecNumber>
    </recommendedName>
</protein>
<dbReference type="PROSITE" id="PS00122">
    <property type="entry name" value="CARBOXYLESTERASE_B_1"/>
    <property type="match status" value="1"/>
</dbReference>
<keyword evidence="2" id="KW-0719">Serine esterase</keyword>
<comment type="caution">
    <text evidence="7">The sequence shown here is derived from an EMBL/GenBank/DDBJ whole genome shotgun (WGS) entry which is preliminary data.</text>
</comment>
<dbReference type="AlphaFoldDB" id="A0A423SWX8"/>
<keyword evidence="5" id="KW-0732">Signal</keyword>
<dbReference type="Pfam" id="PF00135">
    <property type="entry name" value="COesterase"/>
    <property type="match status" value="1"/>
</dbReference>
<evidence type="ECO:0000256" key="2">
    <source>
        <dbReference type="ARBA" id="ARBA00022487"/>
    </source>
</evidence>
<dbReference type="InterPro" id="IPR019819">
    <property type="entry name" value="Carboxylesterase_B_CS"/>
</dbReference>
<dbReference type="InterPro" id="IPR002018">
    <property type="entry name" value="CarbesteraseB"/>
</dbReference>
<feature type="chain" id="PRO_5018818989" description="Carboxylic ester hydrolase" evidence="5">
    <location>
        <begin position="27"/>
        <end position="486"/>
    </location>
</feature>
<reference evidence="7 8" key="2">
    <citation type="submission" date="2019-01" db="EMBL/GenBank/DDBJ databases">
        <title>The decoding of complex shrimp genome reveals the adaptation for benthos swimmer, frequently molting mechanism and breeding impact on genome.</title>
        <authorList>
            <person name="Sun Y."/>
            <person name="Gao Y."/>
            <person name="Yu Y."/>
        </authorList>
    </citation>
    <scope>NUCLEOTIDE SEQUENCE [LARGE SCALE GENOMIC DNA]</scope>
    <source>
        <tissue evidence="7">Muscle</tissue>
    </source>
</reference>
<dbReference type="OrthoDB" id="6846267at2759"/>
<dbReference type="PANTHER" id="PTHR11559">
    <property type="entry name" value="CARBOXYLESTERASE"/>
    <property type="match status" value="1"/>
</dbReference>
<feature type="domain" description="Carboxylesterase type B" evidence="6">
    <location>
        <begin position="33"/>
        <end position="466"/>
    </location>
</feature>
<dbReference type="InterPro" id="IPR050309">
    <property type="entry name" value="Type-B_Carboxylest/Lipase"/>
</dbReference>
<sequence>MRGSAVIIRLAIFTLVCICFYERALTRPQAEVPKVDLHAGTVLGTVETSPGGRLYYVFRSIPYAEPPVGERRFKPPVPPSASGRLANHLRWPPSCPQVIKEKQLKGVREIMGEEDCLYLNVFTPSMQVKKYPVMVYIHGGAFLTGNASRHDPKLFMDQDIVVVIIQYRLGVLGFLSTEDEVLPGNLGLMDQTLALRWVRENIARFGGDATRVTVCGLSAGAASAHMHLFNPHAEGLFSRAILMSGSALCPWALRKGHRKVAMTIGESLNCKSDPRAAGGVEKSKRLLECLRRAPLTELSEASCSHFMTTPFPMALQVWNSLPWETVPRVDGDYLPDHPARLLAQGRFHDVSIVTGVNLHEGRLVTQGMFSNPEVFRALATNFDSLAPSVALLFQEGDYWPGSLARRAFQYYLGGTEISASSHADEVALTQLFGDRFFKIPHDDTWNITWRHLRTGRVFTYELLYSRGQKVNLLGLALVACSSYTYL</sequence>
<dbReference type="Gene3D" id="3.40.50.1820">
    <property type="entry name" value="alpha/beta hydrolase"/>
    <property type="match status" value="1"/>
</dbReference>
<dbReference type="GO" id="GO:0052689">
    <property type="term" value="F:carboxylic ester hydrolase activity"/>
    <property type="evidence" value="ECO:0007669"/>
    <property type="project" value="UniProtKB-KW"/>
</dbReference>
<evidence type="ECO:0000256" key="4">
    <source>
        <dbReference type="ARBA" id="ARBA00023180"/>
    </source>
</evidence>
<accession>A0A423SWX8</accession>
<evidence type="ECO:0000259" key="6">
    <source>
        <dbReference type="Pfam" id="PF00135"/>
    </source>
</evidence>
<keyword evidence="8" id="KW-1185">Reference proteome</keyword>
<organism evidence="7 8">
    <name type="scientific">Penaeus vannamei</name>
    <name type="common">Whiteleg shrimp</name>
    <name type="synonym">Litopenaeus vannamei</name>
    <dbReference type="NCBI Taxonomy" id="6689"/>
    <lineage>
        <taxon>Eukaryota</taxon>
        <taxon>Metazoa</taxon>
        <taxon>Ecdysozoa</taxon>
        <taxon>Arthropoda</taxon>
        <taxon>Crustacea</taxon>
        <taxon>Multicrustacea</taxon>
        <taxon>Malacostraca</taxon>
        <taxon>Eumalacostraca</taxon>
        <taxon>Eucarida</taxon>
        <taxon>Decapoda</taxon>
        <taxon>Dendrobranchiata</taxon>
        <taxon>Penaeoidea</taxon>
        <taxon>Penaeidae</taxon>
        <taxon>Penaeus</taxon>
    </lineage>
</organism>
<dbReference type="EC" id="3.1.1.-" evidence="5"/>
<name>A0A423SWX8_PENVA</name>
<evidence type="ECO:0000313" key="8">
    <source>
        <dbReference type="Proteomes" id="UP000283509"/>
    </source>
</evidence>
<evidence type="ECO:0000256" key="1">
    <source>
        <dbReference type="ARBA" id="ARBA00005964"/>
    </source>
</evidence>
<evidence type="ECO:0000256" key="5">
    <source>
        <dbReference type="RuleBase" id="RU361235"/>
    </source>
</evidence>
<gene>
    <name evidence="7" type="ORF">C7M84_013090</name>
</gene>
<dbReference type="InterPro" id="IPR029058">
    <property type="entry name" value="AB_hydrolase_fold"/>
</dbReference>
<keyword evidence="3 5" id="KW-0378">Hydrolase</keyword>
<dbReference type="PROSITE" id="PS00941">
    <property type="entry name" value="CARBOXYLESTERASE_B_2"/>
    <property type="match status" value="1"/>
</dbReference>
<dbReference type="InterPro" id="IPR019826">
    <property type="entry name" value="Carboxylesterase_B_AS"/>
</dbReference>
<dbReference type="SUPFAM" id="SSF53474">
    <property type="entry name" value="alpha/beta-Hydrolases"/>
    <property type="match status" value="1"/>
</dbReference>
<dbReference type="EMBL" id="QCYY01002637">
    <property type="protein sequence ID" value="ROT68754.1"/>
    <property type="molecule type" value="Genomic_DNA"/>
</dbReference>
<reference evidence="7 8" key="1">
    <citation type="submission" date="2018-04" db="EMBL/GenBank/DDBJ databases">
        <authorList>
            <person name="Zhang X."/>
            <person name="Yuan J."/>
            <person name="Li F."/>
            <person name="Xiang J."/>
        </authorList>
    </citation>
    <scope>NUCLEOTIDE SEQUENCE [LARGE SCALE GENOMIC DNA]</scope>
    <source>
        <tissue evidence="7">Muscle</tissue>
    </source>
</reference>
<dbReference type="Proteomes" id="UP000283509">
    <property type="component" value="Unassembled WGS sequence"/>
</dbReference>
<feature type="signal peptide" evidence="5">
    <location>
        <begin position="1"/>
        <end position="26"/>
    </location>
</feature>
<comment type="similarity">
    <text evidence="1 5">Belongs to the type-B carboxylesterase/lipase family.</text>
</comment>
<evidence type="ECO:0000313" key="7">
    <source>
        <dbReference type="EMBL" id="ROT68754.1"/>
    </source>
</evidence>
<keyword evidence="4" id="KW-0325">Glycoprotein</keyword>
<evidence type="ECO:0000256" key="3">
    <source>
        <dbReference type="ARBA" id="ARBA00022801"/>
    </source>
</evidence>
<proteinExistence type="inferred from homology"/>